<dbReference type="Gene3D" id="3.30.200.20">
    <property type="entry name" value="Phosphorylase Kinase, domain 1"/>
    <property type="match status" value="1"/>
</dbReference>
<evidence type="ECO:0000256" key="4">
    <source>
        <dbReference type="ARBA" id="ARBA00022777"/>
    </source>
</evidence>
<dbReference type="GO" id="GO:0005524">
    <property type="term" value="F:ATP binding"/>
    <property type="evidence" value="ECO:0007669"/>
    <property type="project" value="UniProtKB-UniRule"/>
</dbReference>
<dbReference type="InterPro" id="IPR008271">
    <property type="entry name" value="Ser/Thr_kinase_AS"/>
</dbReference>
<dbReference type="EMBL" id="LWCA01000498">
    <property type="protein sequence ID" value="OAF68182.1"/>
    <property type="molecule type" value="Genomic_DNA"/>
</dbReference>
<reference evidence="8 9" key="1">
    <citation type="submission" date="2016-04" db="EMBL/GenBank/DDBJ databases">
        <title>The genome of Intoshia linei affirms orthonectids as highly simplified spiralians.</title>
        <authorList>
            <person name="Mikhailov K.V."/>
            <person name="Slusarev G.S."/>
            <person name="Nikitin M.A."/>
            <person name="Logacheva M.D."/>
            <person name="Penin A."/>
            <person name="Aleoshin V."/>
            <person name="Panchin Y.V."/>
        </authorList>
    </citation>
    <scope>NUCLEOTIDE SEQUENCE [LARGE SCALE GENOMIC DNA]</scope>
    <source>
        <strain evidence="8">Intl2013</strain>
        <tissue evidence="8">Whole animal</tissue>
    </source>
</reference>
<sequence length="546" mass="63389">MSGITNYDHWIVQTSKNTPLFKLSINLITTYKSINEKYYNRLENEKTKKCKFYIEPDTFPTSEKYKVCEIPPYKWYNMDGGNYPIDQLGQFPHPYAKNETNLLENPGTGSIVINPGDVWNGRYEVISSIGSGSFGQVCKCYDRVTNSELAIKVIKNKQAFIEQAKIEVEVLKKIVSFKHLPYSDRVVSLKYSFILNNKYICLAFNLLSNNLYEVLKVNKFVGFSLSKCRFYFKQITEALCFLVEPQMSIIHCDLKPENIVCISPNSDILKLIDFGSSCEIGKTIYKYIQSRFYRAPEILLGLPYDNGIDIWSAGCILFELYCGTPLFRGKDEYDQMMKIVEVIGMPDKSILDVGTKTEKYFKKAFDGEYYPLHVLFPTNSEFENRRYSGAGEKSLKRLIKYYSSKEYNHKYRDTTEESSSRKMDLSGTYACFSNAQNEINDELNEFCSIMTNILQYDKLKRIKPHQILQSEFVRYDLIKKFKSVTADLAVNQFEQNKNLYNDKLYQLYLTQPKNLKPNNLPNPGMMNYTNFLNPVDDNYQCAVGKY</sequence>
<dbReference type="InterPro" id="IPR000719">
    <property type="entry name" value="Prot_kinase_dom"/>
</dbReference>
<organism evidence="8 9">
    <name type="scientific">Intoshia linei</name>
    <dbReference type="NCBI Taxonomy" id="1819745"/>
    <lineage>
        <taxon>Eukaryota</taxon>
        <taxon>Metazoa</taxon>
        <taxon>Spiralia</taxon>
        <taxon>Lophotrochozoa</taxon>
        <taxon>Mesozoa</taxon>
        <taxon>Orthonectida</taxon>
        <taxon>Rhopaluridae</taxon>
        <taxon>Intoshia</taxon>
    </lineage>
</organism>
<evidence type="ECO:0000256" key="6">
    <source>
        <dbReference type="PROSITE-ProRule" id="PRU10141"/>
    </source>
</evidence>
<dbReference type="PANTHER" id="PTHR24058:SF28">
    <property type="entry name" value="SERINE_THREONINE-PROTEIN KINASE MINIBRAIN"/>
    <property type="match status" value="1"/>
</dbReference>
<dbReference type="PROSITE" id="PS00107">
    <property type="entry name" value="PROTEIN_KINASE_ATP"/>
    <property type="match status" value="1"/>
</dbReference>
<dbReference type="Pfam" id="PF00069">
    <property type="entry name" value="Pkinase"/>
    <property type="match status" value="1"/>
</dbReference>
<evidence type="ECO:0000256" key="1">
    <source>
        <dbReference type="ARBA" id="ARBA00022527"/>
    </source>
</evidence>
<dbReference type="PROSITE" id="PS00108">
    <property type="entry name" value="PROTEIN_KINASE_ST"/>
    <property type="match status" value="1"/>
</dbReference>
<keyword evidence="3 6" id="KW-0547">Nucleotide-binding</keyword>
<dbReference type="Proteomes" id="UP000078046">
    <property type="component" value="Unassembled WGS sequence"/>
</dbReference>
<dbReference type="SMART" id="SM00220">
    <property type="entry name" value="S_TKc"/>
    <property type="match status" value="1"/>
</dbReference>
<feature type="binding site" evidence="6">
    <location>
        <position position="152"/>
    </location>
    <ligand>
        <name>ATP</name>
        <dbReference type="ChEBI" id="CHEBI:30616"/>
    </ligand>
</feature>
<protein>
    <recommendedName>
        <fullName evidence="7">Protein kinase domain-containing protein</fullName>
    </recommendedName>
</protein>
<accession>A0A177B369</accession>
<dbReference type="InterPro" id="IPR017441">
    <property type="entry name" value="Protein_kinase_ATP_BS"/>
</dbReference>
<dbReference type="OrthoDB" id="9332038at2759"/>
<evidence type="ECO:0000256" key="2">
    <source>
        <dbReference type="ARBA" id="ARBA00022679"/>
    </source>
</evidence>
<evidence type="ECO:0000256" key="5">
    <source>
        <dbReference type="ARBA" id="ARBA00022840"/>
    </source>
</evidence>
<dbReference type="Gene3D" id="1.10.510.10">
    <property type="entry name" value="Transferase(Phosphotransferase) domain 1"/>
    <property type="match status" value="1"/>
</dbReference>
<evidence type="ECO:0000313" key="8">
    <source>
        <dbReference type="EMBL" id="OAF68182.1"/>
    </source>
</evidence>
<name>A0A177B369_9BILA</name>
<keyword evidence="9" id="KW-1185">Reference proteome</keyword>
<evidence type="ECO:0000313" key="9">
    <source>
        <dbReference type="Proteomes" id="UP000078046"/>
    </source>
</evidence>
<gene>
    <name evidence="8" type="ORF">A3Q56_04077</name>
</gene>
<keyword evidence="1" id="KW-0723">Serine/threonine-protein kinase</keyword>
<dbReference type="InterPro" id="IPR050494">
    <property type="entry name" value="Ser_Thr_dual-spec_kinase"/>
</dbReference>
<keyword evidence="5 6" id="KW-0067">ATP-binding</keyword>
<evidence type="ECO:0000256" key="3">
    <source>
        <dbReference type="ARBA" id="ARBA00022741"/>
    </source>
</evidence>
<dbReference type="PANTHER" id="PTHR24058">
    <property type="entry name" value="DUAL SPECIFICITY PROTEIN KINASE"/>
    <property type="match status" value="1"/>
</dbReference>
<dbReference type="AlphaFoldDB" id="A0A177B369"/>
<dbReference type="GO" id="GO:0004674">
    <property type="term" value="F:protein serine/threonine kinase activity"/>
    <property type="evidence" value="ECO:0007669"/>
    <property type="project" value="UniProtKB-KW"/>
</dbReference>
<keyword evidence="4" id="KW-0418">Kinase</keyword>
<dbReference type="PROSITE" id="PS50011">
    <property type="entry name" value="PROTEIN_KINASE_DOM"/>
    <property type="match status" value="1"/>
</dbReference>
<evidence type="ECO:0000259" key="7">
    <source>
        <dbReference type="PROSITE" id="PS50011"/>
    </source>
</evidence>
<keyword evidence="2" id="KW-0808">Transferase</keyword>
<feature type="domain" description="Protein kinase" evidence="7">
    <location>
        <begin position="123"/>
        <end position="473"/>
    </location>
</feature>
<proteinExistence type="predicted"/>
<dbReference type="SUPFAM" id="SSF56112">
    <property type="entry name" value="Protein kinase-like (PK-like)"/>
    <property type="match status" value="1"/>
</dbReference>
<dbReference type="InterPro" id="IPR011009">
    <property type="entry name" value="Kinase-like_dom_sf"/>
</dbReference>
<comment type="caution">
    <text evidence="8">The sequence shown here is derived from an EMBL/GenBank/DDBJ whole genome shotgun (WGS) entry which is preliminary data.</text>
</comment>